<gene>
    <name evidence="1" type="ORF">MKS88_000629</name>
</gene>
<organism evidence="1 2">
    <name type="scientific">Plasmodium brasilianum</name>
    <dbReference type="NCBI Taxonomy" id="5824"/>
    <lineage>
        <taxon>Eukaryota</taxon>
        <taxon>Sar</taxon>
        <taxon>Alveolata</taxon>
        <taxon>Apicomplexa</taxon>
        <taxon>Aconoidasida</taxon>
        <taxon>Haemosporida</taxon>
        <taxon>Plasmodiidae</taxon>
        <taxon>Plasmodium</taxon>
        <taxon>Plasmodium (Plasmodium)</taxon>
    </lineage>
</organism>
<protein>
    <submittedName>
        <fullName evidence="1">Uncharacterized protein</fullName>
    </submittedName>
</protein>
<keyword evidence="2" id="KW-1185">Reference proteome</keyword>
<dbReference type="EMBL" id="CM043770">
    <property type="protein sequence ID" value="KAI4840866.1"/>
    <property type="molecule type" value="Genomic_DNA"/>
</dbReference>
<comment type="caution">
    <text evidence="1">The sequence shown here is derived from an EMBL/GenBank/DDBJ whole genome shotgun (WGS) entry which is preliminary data.</text>
</comment>
<proteinExistence type="predicted"/>
<evidence type="ECO:0000313" key="2">
    <source>
        <dbReference type="Proteomes" id="UP001056978"/>
    </source>
</evidence>
<evidence type="ECO:0000313" key="1">
    <source>
        <dbReference type="EMBL" id="KAI4840866.1"/>
    </source>
</evidence>
<reference evidence="1" key="1">
    <citation type="submission" date="2022-06" db="EMBL/GenBank/DDBJ databases">
        <title>The First Complete Genome of the Simian Malaria Parasite Plasmodium brasilianum.</title>
        <authorList>
            <person name="Bajic M."/>
            <person name="Ravishankar S."/>
        </authorList>
    </citation>
    <scope>NUCLEOTIDE SEQUENCE</scope>
    <source>
        <strain evidence="1">Bolivian I</strain>
    </source>
</reference>
<accession>A0ACB9YEG9</accession>
<sequence>MEIAIEQYNRQQQLNRLIEEIENVENNYEIEETNVNMLLINLEELENKENHEELYRYKKEEKLQTKLRIFVLMTVLVECRKEDNLSNNDSHLDTCIKEWKREENSNEKLHISE</sequence>
<name>A0ACB9YEG9_PLABR</name>
<dbReference type="Proteomes" id="UP001056978">
    <property type="component" value="Chromosome 2"/>
</dbReference>